<dbReference type="Proteomes" id="UP000543174">
    <property type="component" value="Unassembled WGS sequence"/>
</dbReference>
<evidence type="ECO:0000313" key="1">
    <source>
        <dbReference type="EMBL" id="MBA9042276.1"/>
    </source>
</evidence>
<organism evidence="1 2">
    <name type="scientific">Priestia aryabhattai</name>
    <name type="common">Bacillus aryabhattai</name>
    <dbReference type="NCBI Taxonomy" id="412384"/>
    <lineage>
        <taxon>Bacteria</taxon>
        <taxon>Bacillati</taxon>
        <taxon>Bacillota</taxon>
        <taxon>Bacilli</taxon>
        <taxon>Bacillales</taxon>
        <taxon>Bacillaceae</taxon>
        <taxon>Priestia</taxon>
    </lineage>
</organism>
<evidence type="ECO:0000313" key="2">
    <source>
        <dbReference type="Proteomes" id="UP000543174"/>
    </source>
</evidence>
<reference evidence="1" key="1">
    <citation type="submission" date="2020-08" db="EMBL/GenBank/DDBJ databases">
        <title>Functional genomics of gut bacteria from endangered species of beetles.</title>
        <authorList>
            <person name="Carlos-Shanley C."/>
        </authorList>
    </citation>
    <scope>NUCLEOTIDE SEQUENCE [LARGE SCALE GENOMIC DNA]</scope>
    <source>
        <strain evidence="1">S00060</strain>
    </source>
</reference>
<accession>A0A7W3NG65</accession>
<name>A0A7W3NG65_PRIAR</name>
<sequence length="69" mass="7797">MVQMDNNKKVNMGSSRLTFYINKNTPGGPKVAKVIKKEIEKGASLSSSYNELRVFKNKFLCINLNKPPH</sequence>
<comment type="caution">
    <text evidence="1">The sequence shown here is derived from an EMBL/GenBank/DDBJ whole genome shotgun (WGS) entry which is preliminary data.</text>
</comment>
<dbReference type="AlphaFoldDB" id="A0A7W3NG65"/>
<gene>
    <name evidence="1" type="ORF">HNP21_005411</name>
</gene>
<dbReference type="EMBL" id="JACJHT010000010">
    <property type="protein sequence ID" value="MBA9042276.1"/>
    <property type="molecule type" value="Genomic_DNA"/>
</dbReference>
<keyword evidence="2" id="KW-1185">Reference proteome</keyword>
<protein>
    <submittedName>
        <fullName evidence="1">Uncharacterized protein</fullName>
    </submittedName>
</protein>
<proteinExistence type="predicted"/>